<proteinExistence type="predicted"/>
<gene>
    <name evidence="2" type="ORF">O0955_05875</name>
</gene>
<sequence>MTGYYDHDIPTNKKKIIYGLFYMILSFFLLFLIINYYLVAYNIIIEDLSKKSIREKLSGSWILVKKEGFRDNKDVLGEKLKFGQYVRYTNDIFPKVINIVKENGSYLSHGRQGFYIRDPYFTESDMGYNLKILKVTMDTLEVATENFPGHQELLLKTTYTKEN</sequence>
<reference evidence="2" key="1">
    <citation type="submission" date="2022-12" db="EMBL/GenBank/DDBJ databases">
        <title>Genome sequence of HCMS5-2.</title>
        <authorList>
            <person name="Woo H."/>
        </authorList>
    </citation>
    <scope>NUCLEOTIDE SEQUENCE</scope>
    <source>
        <strain evidence="2">HCMS5-2</strain>
    </source>
</reference>
<evidence type="ECO:0000313" key="2">
    <source>
        <dbReference type="EMBL" id="MCZ4243530.1"/>
    </source>
</evidence>
<keyword evidence="1" id="KW-1133">Transmembrane helix</keyword>
<evidence type="ECO:0000313" key="3">
    <source>
        <dbReference type="Proteomes" id="UP001144347"/>
    </source>
</evidence>
<protein>
    <submittedName>
        <fullName evidence="2">Uncharacterized protein</fullName>
    </submittedName>
</protein>
<accession>A0ABT4L6J7</accession>
<feature type="transmembrane region" description="Helical" evidence="1">
    <location>
        <begin position="20"/>
        <end position="44"/>
    </location>
</feature>
<evidence type="ECO:0000256" key="1">
    <source>
        <dbReference type="SAM" id="Phobius"/>
    </source>
</evidence>
<keyword evidence="1" id="KW-0812">Transmembrane</keyword>
<organism evidence="2 3">
    <name type="scientific">Pedobacter punctiformis</name>
    <dbReference type="NCBI Taxonomy" id="3004097"/>
    <lineage>
        <taxon>Bacteria</taxon>
        <taxon>Pseudomonadati</taxon>
        <taxon>Bacteroidota</taxon>
        <taxon>Sphingobacteriia</taxon>
        <taxon>Sphingobacteriales</taxon>
        <taxon>Sphingobacteriaceae</taxon>
        <taxon>Pedobacter</taxon>
    </lineage>
</organism>
<name>A0ABT4L6J7_9SPHI</name>
<keyword evidence="1" id="KW-0472">Membrane</keyword>
<comment type="caution">
    <text evidence="2">The sequence shown here is derived from an EMBL/GenBank/DDBJ whole genome shotgun (WGS) entry which is preliminary data.</text>
</comment>
<dbReference type="RefSeq" id="WP_269426610.1">
    <property type="nucleotide sequence ID" value="NZ_JAPWGM010000002.1"/>
</dbReference>
<dbReference type="EMBL" id="JAPWGM010000002">
    <property type="protein sequence ID" value="MCZ4243530.1"/>
    <property type="molecule type" value="Genomic_DNA"/>
</dbReference>
<keyword evidence="3" id="KW-1185">Reference proteome</keyword>
<dbReference type="Proteomes" id="UP001144347">
    <property type="component" value="Unassembled WGS sequence"/>
</dbReference>